<dbReference type="Pfam" id="PF07090">
    <property type="entry name" value="GATase1_like"/>
    <property type="match status" value="1"/>
</dbReference>
<comment type="caution">
    <text evidence="2">The sequence shown here is derived from an EMBL/GenBank/DDBJ whole genome shotgun (WGS) entry which is preliminary data.</text>
</comment>
<evidence type="ECO:0000259" key="1">
    <source>
        <dbReference type="Pfam" id="PF07090"/>
    </source>
</evidence>
<dbReference type="InterPro" id="IPR010768">
    <property type="entry name" value="GATase1-like"/>
</dbReference>
<proteinExistence type="predicted"/>
<dbReference type="AlphaFoldDB" id="A0A6Y2PPL1"/>
<feature type="non-terminal residue" evidence="2">
    <location>
        <position position="44"/>
    </location>
</feature>
<protein>
    <submittedName>
        <fullName evidence="2">Cytoplasmic protein</fullName>
    </submittedName>
</protein>
<dbReference type="Gene3D" id="3.40.50.880">
    <property type="match status" value="1"/>
</dbReference>
<name>A0A6Y2PPL1_SALEN</name>
<feature type="domain" description="Putative glutamine amidotransferase" evidence="1">
    <location>
        <begin position="2"/>
        <end position="44"/>
    </location>
</feature>
<dbReference type="InterPro" id="IPR029062">
    <property type="entry name" value="Class_I_gatase-like"/>
</dbReference>
<reference evidence="2" key="1">
    <citation type="journal article" date="2018" name="Genome Biol.">
        <title>SKESA: strategic k-mer extension for scrupulous assemblies.</title>
        <authorList>
            <person name="Souvorov A."/>
            <person name="Agarwala R."/>
            <person name="Lipman D.J."/>
        </authorList>
    </citation>
    <scope>NUCLEOTIDE SEQUENCE</scope>
    <source>
        <strain evidence="2">Salmonella enterica</strain>
    </source>
</reference>
<reference evidence="2" key="2">
    <citation type="submission" date="2019-10" db="EMBL/GenBank/DDBJ databases">
        <authorList>
            <consortium name="NCBI Pathogen Detection Project"/>
        </authorList>
    </citation>
    <scope>NUCLEOTIDE SEQUENCE</scope>
    <source>
        <strain evidence="2">Salmonella enterica</strain>
    </source>
</reference>
<evidence type="ECO:0000313" key="2">
    <source>
        <dbReference type="EMBL" id="HAB4556329.1"/>
    </source>
</evidence>
<organism evidence="2">
    <name type="scientific">Salmonella enteritidis</name>
    <dbReference type="NCBI Taxonomy" id="149539"/>
    <lineage>
        <taxon>Bacteria</taxon>
        <taxon>Pseudomonadati</taxon>
        <taxon>Pseudomonadota</taxon>
        <taxon>Gammaproteobacteria</taxon>
        <taxon>Enterobacterales</taxon>
        <taxon>Enterobacteriaceae</taxon>
        <taxon>Salmonella</taxon>
    </lineage>
</organism>
<gene>
    <name evidence="2" type="ORF">GBY71_18435</name>
</gene>
<accession>A0A6Y2PPL1</accession>
<dbReference type="EMBL" id="DAAGUB010000180">
    <property type="protein sequence ID" value="HAB4556329.1"/>
    <property type="molecule type" value="Genomic_DNA"/>
</dbReference>
<sequence length="44" mass="5091">MKILFIGESWHIHMIHSKGFDSFTSSKYEEGADYLLSCLRQGNI</sequence>